<evidence type="ECO:0000256" key="8">
    <source>
        <dbReference type="SAM" id="SignalP"/>
    </source>
</evidence>
<gene>
    <name evidence="10" type="ORF">CSSPJE1EN2_LOCUS5098</name>
</gene>
<keyword evidence="3 8" id="KW-0732">Signal</keyword>
<evidence type="ECO:0000256" key="1">
    <source>
        <dbReference type="ARBA" id="ARBA00004479"/>
    </source>
</evidence>
<evidence type="ECO:0000256" key="2">
    <source>
        <dbReference type="ARBA" id="ARBA00022692"/>
    </source>
</evidence>
<evidence type="ECO:0000256" key="4">
    <source>
        <dbReference type="ARBA" id="ARBA00022989"/>
    </source>
</evidence>
<keyword evidence="2 7" id="KW-0812">Transmembrane</keyword>
<keyword evidence="5 7" id="KW-0472">Membrane</keyword>
<feature type="signal peptide" evidence="8">
    <location>
        <begin position="1"/>
        <end position="19"/>
    </location>
</feature>
<accession>A0ABP1AHU4</accession>
<protein>
    <recommendedName>
        <fullName evidence="9">Protein kinase domain-containing protein</fullName>
    </recommendedName>
</protein>
<evidence type="ECO:0000256" key="3">
    <source>
        <dbReference type="ARBA" id="ARBA00022729"/>
    </source>
</evidence>
<dbReference type="InterPro" id="IPR000719">
    <property type="entry name" value="Prot_kinase_dom"/>
</dbReference>
<keyword evidence="11" id="KW-1185">Reference proteome</keyword>
<reference evidence="10" key="1">
    <citation type="submission" date="2024-03" db="EMBL/GenBank/DDBJ databases">
        <authorList>
            <consortium name="ELIXIR-Norway"/>
            <consortium name="Elixir Norway"/>
        </authorList>
    </citation>
    <scope>NUCLEOTIDE SEQUENCE</scope>
</reference>
<evidence type="ECO:0000259" key="9">
    <source>
        <dbReference type="PROSITE" id="PS50011"/>
    </source>
</evidence>
<dbReference type="Proteomes" id="UP001497522">
    <property type="component" value="Chromosome 12"/>
</dbReference>
<dbReference type="Gene3D" id="3.30.200.20">
    <property type="entry name" value="Phosphorylase Kinase, domain 1"/>
    <property type="match status" value="1"/>
</dbReference>
<feature type="chain" id="PRO_5045748401" description="Protein kinase domain-containing protein" evidence="8">
    <location>
        <begin position="20"/>
        <end position="453"/>
    </location>
</feature>
<dbReference type="InterPro" id="IPR011009">
    <property type="entry name" value="Kinase-like_dom_sf"/>
</dbReference>
<evidence type="ECO:0000256" key="6">
    <source>
        <dbReference type="ARBA" id="ARBA00037847"/>
    </source>
</evidence>
<evidence type="ECO:0000256" key="7">
    <source>
        <dbReference type="SAM" id="Phobius"/>
    </source>
</evidence>
<dbReference type="SUPFAM" id="SSF56112">
    <property type="entry name" value="Protein kinase-like (PK-like)"/>
    <property type="match status" value="1"/>
</dbReference>
<dbReference type="Pfam" id="PF07714">
    <property type="entry name" value="PK_Tyr_Ser-Thr"/>
    <property type="match status" value="1"/>
</dbReference>
<keyword evidence="4 7" id="KW-1133">Transmembrane helix</keyword>
<feature type="transmembrane region" description="Helical" evidence="7">
    <location>
        <begin position="67"/>
        <end position="93"/>
    </location>
</feature>
<dbReference type="PANTHER" id="PTHR46084">
    <property type="entry name" value="PROTEIN MALE DISCOVERER 2"/>
    <property type="match status" value="1"/>
</dbReference>
<dbReference type="PANTHER" id="PTHR46084:SF14">
    <property type="entry name" value="PROTEIN KINASE DOMAIN-CONTAINING PROTEIN"/>
    <property type="match status" value="1"/>
</dbReference>
<proteinExistence type="predicted"/>
<dbReference type="EMBL" id="OZ023713">
    <property type="protein sequence ID" value="CAK9862103.1"/>
    <property type="molecule type" value="Genomic_DNA"/>
</dbReference>
<evidence type="ECO:0000313" key="10">
    <source>
        <dbReference type="EMBL" id="CAK9862103.1"/>
    </source>
</evidence>
<name>A0ABP1AHU4_9BRYO</name>
<evidence type="ECO:0000313" key="11">
    <source>
        <dbReference type="Proteomes" id="UP001497522"/>
    </source>
</evidence>
<organism evidence="10 11">
    <name type="scientific">Sphagnum jensenii</name>
    <dbReference type="NCBI Taxonomy" id="128206"/>
    <lineage>
        <taxon>Eukaryota</taxon>
        <taxon>Viridiplantae</taxon>
        <taxon>Streptophyta</taxon>
        <taxon>Embryophyta</taxon>
        <taxon>Bryophyta</taxon>
        <taxon>Sphagnophytina</taxon>
        <taxon>Sphagnopsida</taxon>
        <taxon>Sphagnales</taxon>
        <taxon>Sphagnaceae</taxon>
        <taxon>Sphagnum</taxon>
    </lineage>
</organism>
<dbReference type="InterPro" id="IPR001245">
    <property type="entry name" value="Ser-Thr/Tyr_kinase_cat_dom"/>
</dbReference>
<feature type="domain" description="Protein kinase" evidence="9">
    <location>
        <begin position="137"/>
        <end position="428"/>
    </location>
</feature>
<sequence length="453" mass="50282">MQVVLWISVWLLSVTIVSGGRGGLLRPSVLLTTQENRSITATAPPPAASTEIMPSTLNDGSHISSTLVWIAIVGVGSFVVLVISIAILVIAILRFRWRAEPRVTPWKPGMSRHLPGGHVFETLVPFLQREELQTACEDFSNIIGSSPDGVVYKGTLSTGVEIAAMSIRASASDWSPHFEVLFQRKVEGLARMKHKHLVNLIAYCSDEEPFTRMLVFEYASNGTLAEHLHNVKESEHLDWPTRMRIIMGAAYALEHMHHDLVPPASHLNFDASAIYLTDDYAAKLANFGLAKMFVGGSHEKSKSFWSGTWSSPSGYHCNAEWESESESEAASDCYCPGFESNMYSFGVFLLEVISGRLQYFEPEGSLVGWAVDYLYDPKMVQYLVDPTLKTHNPDELAALCKIVIMCLSNRGYRRPSMRKVTQMLSDVLKLTPKAATSKVSPLLWAQLEILDNS</sequence>
<comment type="subcellular location">
    <subcellularLocation>
        <location evidence="6">Endomembrane system</location>
        <topology evidence="6">Single-pass membrane protein</topology>
    </subcellularLocation>
    <subcellularLocation>
        <location evidence="1">Membrane</location>
        <topology evidence="1">Single-pass type I membrane protein</topology>
    </subcellularLocation>
</comment>
<evidence type="ECO:0000256" key="5">
    <source>
        <dbReference type="ARBA" id="ARBA00023136"/>
    </source>
</evidence>
<dbReference type="Gene3D" id="1.10.510.10">
    <property type="entry name" value="Transferase(Phosphotransferase) domain 1"/>
    <property type="match status" value="1"/>
</dbReference>
<dbReference type="PROSITE" id="PS50011">
    <property type="entry name" value="PROTEIN_KINASE_DOM"/>
    <property type="match status" value="1"/>
</dbReference>